<feature type="region of interest" description="Disordered" evidence="1">
    <location>
        <begin position="383"/>
        <end position="426"/>
    </location>
</feature>
<accession>A0A1F5P2M4</accession>
<feature type="compositionally biased region" description="Polar residues" evidence="1">
    <location>
        <begin position="449"/>
        <end position="458"/>
    </location>
</feature>
<evidence type="ECO:0000256" key="1">
    <source>
        <dbReference type="SAM" id="MobiDB-lite"/>
    </source>
</evidence>
<feature type="region of interest" description="Disordered" evidence="1">
    <location>
        <begin position="468"/>
        <end position="531"/>
    </location>
</feature>
<feature type="domain" description="Kazal-like" evidence="2">
    <location>
        <begin position="334"/>
        <end position="383"/>
    </location>
</feature>
<evidence type="ECO:0000313" key="4">
    <source>
        <dbReference type="Proteomes" id="UP000176339"/>
    </source>
</evidence>
<dbReference type="AlphaFoldDB" id="A0A1F5P2M4"/>
<organism evidence="3 4">
    <name type="scientific">Candidatus Doudnabacteria bacterium RIFCSPHIGHO2_01_FULL_49_9</name>
    <dbReference type="NCBI Taxonomy" id="1817827"/>
    <lineage>
        <taxon>Bacteria</taxon>
        <taxon>Candidatus Doudnaibacteriota</taxon>
    </lineage>
</organism>
<comment type="caution">
    <text evidence="3">The sequence shown here is derived from an EMBL/GenBank/DDBJ whole genome shotgun (WGS) entry which is preliminary data.</text>
</comment>
<feature type="compositionally biased region" description="Low complexity" evidence="1">
    <location>
        <begin position="512"/>
        <end position="531"/>
    </location>
</feature>
<dbReference type="CDD" id="cd00104">
    <property type="entry name" value="KAZAL_FS"/>
    <property type="match status" value="1"/>
</dbReference>
<protein>
    <recommendedName>
        <fullName evidence="2">Kazal-like domain-containing protein</fullName>
    </recommendedName>
</protein>
<dbReference type="SUPFAM" id="SSF100895">
    <property type="entry name" value="Kazal-type serine protease inhibitors"/>
    <property type="match status" value="1"/>
</dbReference>
<gene>
    <name evidence="3" type="ORF">A2846_04080</name>
</gene>
<proteinExistence type="predicted"/>
<dbReference type="Pfam" id="PF00050">
    <property type="entry name" value="Kazal_1"/>
    <property type="match status" value="1"/>
</dbReference>
<dbReference type="Gene3D" id="3.30.60.30">
    <property type="match status" value="1"/>
</dbReference>
<dbReference type="InterPro" id="IPR002350">
    <property type="entry name" value="Kazal_dom"/>
</dbReference>
<feature type="compositionally biased region" description="Low complexity" evidence="1">
    <location>
        <begin position="471"/>
        <end position="488"/>
    </location>
</feature>
<evidence type="ECO:0000259" key="2">
    <source>
        <dbReference type="PROSITE" id="PS51465"/>
    </source>
</evidence>
<reference evidence="3 4" key="1">
    <citation type="journal article" date="2016" name="Nat. Commun.">
        <title>Thousands of microbial genomes shed light on interconnected biogeochemical processes in an aquifer system.</title>
        <authorList>
            <person name="Anantharaman K."/>
            <person name="Brown C.T."/>
            <person name="Hug L.A."/>
            <person name="Sharon I."/>
            <person name="Castelle C.J."/>
            <person name="Probst A.J."/>
            <person name="Thomas B.C."/>
            <person name="Singh A."/>
            <person name="Wilkins M.J."/>
            <person name="Karaoz U."/>
            <person name="Brodie E.L."/>
            <person name="Williams K.H."/>
            <person name="Hubbard S.S."/>
            <person name="Banfield J.F."/>
        </authorList>
    </citation>
    <scope>NUCLEOTIDE SEQUENCE [LARGE SCALE GENOMIC DNA]</scope>
</reference>
<dbReference type="Proteomes" id="UP000176339">
    <property type="component" value="Unassembled WGS sequence"/>
</dbReference>
<dbReference type="EMBL" id="MFEN01000024">
    <property type="protein sequence ID" value="OGE84169.1"/>
    <property type="molecule type" value="Genomic_DNA"/>
</dbReference>
<evidence type="ECO:0000313" key="3">
    <source>
        <dbReference type="EMBL" id="OGE84169.1"/>
    </source>
</evidence>
<sequence>MSKEEVAVARKFIGKTGPGGCKGEACRTHCDDPANGEECLKFAEENGLIPKEEAERARKFMQVAKDGGPGGCQGRQCQEYCSSEEHQEECFSFAKKNGLVSKEEQEDFEVGQRLNQKLKEAGGPGGCKTDEECRVYCSDSAHVEECVAFAASQGGISEERAREMLKMFTEKRFEGGPGGGPSPEDLKRFQMDSEKRFDQFRQFEQQYRGGEGLPGQGDFPGGGMTGGQFPGGGMTGGNFPGGPGGCQSPAECMKYCSEHMDECMKFGQGGGEDASDFGGSDNQGSYQENDGFSGCITKGTKAVYVCAIGGKDAPSDVETTYFNGCHAESNGARVLHAGLCDGHTLKCSDIADPVCGTDNSTYTSACVAKDHGAEVQYEGACKFSNTRQPQPSRKPGPQPAQRQPYSDGGQMPQGKPEQYQQDQYPQGGCDEACQQKYREQYQQQGAQPSAGSTPSCSSGMFWDAGQKKCVSGSAQQGDSNQQNQQPSSTCDEACQQKYREQYQDSYQQPPEGQQYQSDGGQYQQGSYPTQQ</sequence>
<feature type="region of interest" description="Disordered" evidence="1">
    <location>
        <begin position="440"/>
        <end position="459"/>
    </location>
</feature>
<dbReference type="InterPro" id="IPR036058">
    <property type="entry name" value="Kazal_dom_sf"/>
</dbReference>
<name>A0A1F5P2M4_9BACT</name>
<dbReference type="SMART" id="SM00280">
    <property type="entry name" value="KAZAL"/>
    <property type="match status" value="1"/>
</dbReference>
<dbReference type="PROSITE" id="PS51465">
    <property type="entry name" value="KAZAL_2"/>
    <property type="match status" value="1"/>
</dbReference>